<evidence type="ECO:0000313" key="7">
    <source>
        <dbReference type="Proteomes" id="UP000001572"/>
    </source>
</evidence>
<proteinExistence type="predicted"/>
<dbReference type="Gene3D" id="1.20.120.520">
    <property type="entry name" value="nmb1532 protein domain like"/>
    <property type="match status" value="1"/>
</dbReference>
<organism evidence="6 7">
    <name type="scientific">Alkaliphilus metalliredigens (strain QYMF)</name>
    <dbReference type="NCBI Taxonomy" id="293826"/>
    <lineage>
        <taxon>Bacteria</taxon>
        <taxon>Bacillati</taxon>
        <taxon>Bacillota</taxon>
        <taxon>Clostridia</taxon>
        <taxon>Peptostreptococcales</taxon>
        <taxon>Natronincolaceae</taxon>
        <taxon>Alkaliphilus</taxon>
    </lineage>
</organism>
<dbReference type="eggNOG" id="COG2846">
    <property type="taxonomic scope" value="Bacteria"/>
</dbReference>
<feature type="domain" description="Hemerythrin-like" evidence="5">
    <location>
        <begin position="84"/>
        <end position="232"/>
    </location>
</feature>
<dbReference type="Pfam" id="PF01814">
    <property type="entry name" value="Hemerythrin"/>
    <property type="match status" value="1"/>
</dbReference>
<dbReference type="InterPro" id="IPR019903">
    <property type="entry name" value="RIC_family"/>
</dbReference>
<dbReference type="EMBL" id="CP000724">
    <property type="protein sequence ID" value="ABR50475.1"/>
    <property type="molecule type" value="Genomic_DNA"/>
</dbReference>
<name>A6TWA7_ALKMQ</name>
<sequence length="237" mass="27179">MKNIFSGEDKVGEIVAKCPKASEVFQKYQIDFCCGGDRSLRVVLQEQNLNEERVLSALTEAHNKVMSLQDKGIDWQMAPFSDLIDHVISTHHTYLVRELPKLSDLTTKIYRVHGVDHGKVLSKVHKLFHSLKMELDQHLIKEEEILFPLIKAYEAQPSNELLVKAINVIDELESEHEGAGDILKELRHITDQYQVPSGGCHSYELTFKGLEMLESDLFQHIHLENNILFPRLEALKK</sequence>
<dbReference type="RefSeq" id="WP_012065367.1">
    <property type="nucleotide sequence ID" value="NC_009633.1"/>
</dbReference>
<keyword evidence="2" id="KW-0963">Cytoplasm</keyword>
<dbReference type="STRING" id="293826.Amet_4402"/>
<evidence type="ECO:0000259" key="5">
    <source>
        <dbReference type="Pfam" id="PF01814"/>
    </source>
</evidence>
<dbReference type="GO" id="GO:0046872">
    <property type="term" value="F:metal ion binding"/>
    <property type="evidence" value="ECO:0007669"/>
    <property type="project" value="UniProtKB-KW"/>
</dbReference>
<dbReference type="InterPro" id="IPR012312">
    <property type="entry name" value="Hemerythrin-like"/>
</dbReference>
<evidence type="ECO:0000256" key="3">
    <source>
        <dbReference type="ARBA" id="ARBA00022723"/>
    </source>
</evidence>
<dbReference type="OrthoDB" id="9797132at2"/>
<evidence type="ECO:0000256" key="2">
    <source>
        <dbReference type="ARBA" id="ARBA00022490"/>
    </source>
</evidence>
<evidence type="ECO:0000313" key="6">
    <source>
        <dbReference type="EMBL" id="ABR50475.1"/>
    </source>
</evidence>
<dbReference type="KEGG" id="amt:Amet_4402"/>
<reference evidence="7" key="1">
    <citation type="journal article" date="2016" name="Genome Announc.">
        <title>Complete genome sequence of Alkaliphilus metalliredigens strain QYMF, an alkaliphilic and metal-reducing bacterium isolated from borax-contaminated leachate ponds.</title>
        <authorList>
            <person name="Hwang C."/>
            <person name="Copeland A."/>
            <person name="Lucas S."/>
            <person name="Lapidus A."/>
            <person name="Barry K."/>
            <person name="Detter J.C."/>
            <person name="Glavina Del Rio T."/>
            <person name="Hammon N."/>
            <person name="Israni S."/>
            <person name="Dalin E."/>
            <person name="Tice H."/>
            <person name="Pitluck S."/>
            <person name="Chertkov O."/>
            <person name="Brettin T."/>
            <person name="Bruce D."/>
            <person name="Han C."/>
            <person name="Schmutz J."/>
            <person name="Larimer F."/>
            <person name="Land M.L."/>
            <person name="Hauser L."/>
            <person name="Kyrpides N."/>
            <person name="Mikhailova N."/>
            <person name="Ye Q."/>
            <person name="Zhou J."/>
            <person name="Richardson P."/>
            <person name="Fields M.W."/>
        </authorList>
    </citation>
    <scope>NUCLEOTIDE SEQUENCE [LARGE SCALE GENOMIC DNA]</scope>
    <source>
        <strain evidence="7">QYMF</strain>
    </source>
</reference>
<dbReference type="PANTHER" id="PTHR36438">
    <property type="entry name" value="IRON-SULFUR CLUSTER REPAIR PROTEIN YTFE"/>
    <property type="match status" value="1"/>
</dbReference>
<evidence type="ECO:0000256" key="4">
    <source>
        <dbReference type="ARBA" id="ARBA00023004"/>
    </source>
</evidence>
<dbReference type="NCBIfam" id="TIGR03652">
    <property type="entry name" value="FeS_repair_RIC"/>
    <property type="match status" value="1"/>
</dbReference>
<comment type="subcellular location">
    <subcellularLocation>
        <location evidence="1">Cytoplasm</location>
    </subcellularLocation>
</comment>
<dbReference type="PANTHER" id="PTHR36438:SF1">
    <property type="entry name" value="IRON-SULFUR CLUSTER REPAIR PROTEIN YTFE"/>
    <property type="match status" value="1"/>
</dbReference>
<dbReference type="Pfam" id="PF04405">
    <property type="entry name" value="ScdA_N"/>
    <property type="match status" value="1"/>
</dbReference>
<dbReference type="GO" id="GO:0005737">
    <property type="term" value="C:cytoplasm"/>
    <property type="evidence" value="ECO:0007669"/>
    <property type="project" value="UniProtKB-SubCell"/>
</dbReference>
<keyword evidence="3" id="KW-0479">Metal-binding</keyword>
<evidence type="ECO:0000256" key="1">
    <source>
        <dbReference type="ARBA" id="ARBA00004496"/>
    </source>
</evidence>
<accession>A6TWA7</accession>
<keyword evidence="4" id="KW-0408">Iron</keyword>
<dbReference type="AlphaFoldDB" id="A6TWA7"/>
<keyword evidence="7" id="KW-1185">Reference proteome</keyword>
<dbReference type="HOGENOM" id="CLU_076075_0_1_9"/>
<dbReference type="Proteomes" id="UP000001572">
    <property type="component" value="Chromosome"/>
</dbReference>
<protein>
    <recommendedName>
        <fullName evidence="5">Hemerythrin-like domain-containing protein</fullName>
    </recommendedName>
</protein>
<gene>
    <name evidence="6" type="ordered locus">Amet_4402</name>
</gene>